<evidence type="ECO:0000313" key="6">
    <source>
        <dbReference type="Proteomes" id="UP000283269"/>
    </source>
</evidence>
<dbReference type="AlphaFoldDB" id="A0A409XGL0"/>
<sequence length="842" mass="90347">MNNLLRTLTESHVKPAADLRLLLTTVKEGRRQNYDSKLTDPFYDSLEGLLVDLKTITIDNHDAEAFLKPVSKSEVPDYYEVIQHPMDFQTMLKKVKQKQYKSKREFKDDLDLIWSNCLTYNATENHPLRPCVKRLQVKAERLLKHITDRKERADPSIPSDLPRVNRRSASHTRSPSVNMPRSSIIIPARPRRDVAFAESPAIIRTPEGMTFFRDLDHQVDSARPPSTLVQTLKELAPAVDYESETEPTDSSLTGDKRKLNGATSRPRKRARFDEKEDVCQMWWNAVQSDNLIGNGLPGIPFGPSSSRRTKPKKKKKQLPPPVANSKSLLSMMNTNIKTMRRLRHTHAKFAALNATTAPQEDEEQMGMEMYPTASGSKGSGAAAVTSYGSGFDDDAVDDKIDEAPWVIGRGKARTASKLSGVDMGEANASDCLHWATDKILEHVGFQGTSSVARNVLADVTAEYLQNVGRTIRFLSDKFGKVMTPEEIILHTLFESGSSKVQDLERYISDDIERYGSRLGELEKKMVSAYRETTAGEVLEDEGLFEEEDEEETGALAMGDFADLLGEDYLGLRELGIAAELGLSNLSIPKKLLKSKKGQNKPTAAKPTEPPPPYPPPPPFIPLTAGKVEDQIGLLKPYYQNRFTQLAASVAPPTAAGLPGPSMGLPNPSSLSVPPMLPPPVPGTPANVPPSLNPPAPAPAPVINPDLALPDELPNSSQMKIGPIGQIVKAGASGNAAKKKARLENAVPPPGPGTPGGSGAGAAAGTGTAVDANAVPIAVAATATGAAPSPKKKKNLGVGSGNGRKKKPDGAAPVNGGGGGVGYGGGQGQQGGSTLPPVVFASA</sequence>
<dbReference type="CDD" id="cd22927">
    <property type="entry name" value="HFD_SPT7"/>
    <property type="match status" value="1"/>
</dbReference>
<dbReference type="InterPro" id="IPR036427">
    <property type="entry name" value="Bromodomain-like_sf"/>
</dbReference>
<dbReference type="PANTHER" id="PTHR47343:SF1">
    <property type="entry name" value="TRANSCRIPTIONAL ACTIVATOR SPT7"/>
    <property type="match status" value="1"/>
</dbReference>
<dbReference type="OrthoDB" id="21449at2759"/>
<dbReference type="Gene3D" id="1.20.920.10">
    <property type="entry name" value="Bromodomain-like"/>
    <property type="match status" value="1"/>
</dbReference>
<feature type="compositionally biased region" description="Gly residues" evidence="3">
    <location>
        <begin position="753"/>
        <end position="763"/>
    </location>
</feature>
<evidence type="ECO:0000256" key="2">
    <source>
        <dbReference type="PROSITE-ProRule" id="PRU00035"/>
    </source>
</evidence>
<dbReference type="PANTHER" id="PTHR47343">
    <property type="entry name" value="TRANSCRIPTIONAL ACTIVATOR SPT7"/>
    <property type="match status" value="1"/>
</dbReference>
<dbReference type="GO" id="GO:0046982">
    <property type="term" value="F:protein heterodimerization activity"/>
    <property type="evidence" value="ECO:0007669"/>
    <property type="project" value="InterPro"/>
</dbReference>
<dbReference type="SUPFAM" id="SSF47370">
    <property type="entry name" value="Bromodomain"/>
    <property type="match status" value="1"/>
</dbReference>
<gene>
    <name evidence="5" type="ORF">CVT25_004802</name>
</gene>
<feature type="compositionally biased region" description="Basic residues" evidence="3">
    <location>
        <begin position="307"/>
        <end position="317"/>
    </location>
</feature>
<feature type="region of interest" description="Disordered" evidence="3">
    <location>
        <begin position="148"/>
        <end position="180"/>
    </location>
</feature>
<feature type="compositionally biased region" description="Low complexity" evidence="3">
    <location>
        <begin position="664"/>
        <end position="673"/>
    </location>
</feature>
<feature type="region of interest" description="Disordered" evidence="3">
    <location>
        <begin position="593"/>
        <end position="620"/>
    </location>
</feature>
<proteinExistence type="predicted"/>
<dbReference type="InterPro" id="IPR009072">
    <property type="entry name" value="Histone-fold"/>
</dbReference>
<dbReference type="Proteomes" id="UP000283269">
    <property type="component" value="Unassembled WGS sequence"/>
</dbReference>
<dbReference type="GO" id="GO:0006357">
    <property type="term" value="P:regulation of transcription by RNA polymerase II"/>
    <property type="evidence" value="ECO:0007669"/>
    <property type="project" value="TreeGrafter"/>
</dbReference>
<dbReference type="PRINTS" id="PR00503">
    <property type="entry name" value="BROMODOMAIN"/>
</dbReference>
<dbReference type="GO" id="GO:0005198">
    <property type="term" value="F:structural molecule activity"/>
    <property type="evidence" value="ECO:0007669"/>
    <property type="project" value="TreeGrafter"/>
</dbReference>
<dbReference type="FunCoup" id="A0A409XGL0">
    <property type="interactions" value="15"/>
</dbReference>
<feature type="region of interest" description="Disordered" evidence="3">
    <location>
        <begin position="293"/>
        <end position="325"/>
    </location>
</feature>
<comment type="caution">
    <text evidence="5">The sequence shown here is derived from an EMBL/GenBank/DDBJ whole genome shotgun (WGS) entry which is preliminary data.</text>
</comment>
<feature type="region of interest" description="Disordered" evidence="3">
    <location>
        <begin position="238"/>
        <end position="274"/>
    </location>
</feature>
<organism evidence="5 6">
    <name type="scientific">Psilocybe cyanescens</name>
    <dbReference type="NCBI Taxonomy" id="93625"/>
    <lineage>
        <taxon>Eukaryota</taxon>
        <taxon>Fungi</taxon>
        <taxon>Dikarya</taxon>
        <taxon>Basidiomycota</taxon>
        <taxon>Agaricomycotina</taxon>
        <taxon>Agaricomycetes</taxon>
        <taxon>Agaricomycetidae</taxon>
        <taxon>Agaricales</taxon>
        <taxon>Agaricineae</taxon>
        <taxon>Strophariaceae</taxon>
        <taxon>Psilocybe</taxon>
    </lineage>
</organism>
<dbReference type="InterPro" id="IPR001487">
    <property type="entry name" value="Bromodomain"/>
</dbReference>
<dbReference type="InterPro" id="IPR018359">
    <property type="entry name" value="Bromodomain_CS"/>
</dbReference>
<keyword evidence="6" id="KW-1185">Reference proteome</keyword>
<evidence type="ECO:0000256" key="3">
    <source>
        <dbReference type="SAM" id="MobiDB-lite"/>
    </source>
</evidence>
<dbReference type="PROSITE" id="PS00633">
    <property type="entry name" value="BROMODOMAIN_1"/>
    <property type="match status" value="1"/>
</dbReference>
<dbReference type="InterPro" id="IPR037782">
    <property type="entry name" value="Spt7"/>
</dbReference>
<feature type="region of interest" description="Disordered" evidence="3">
    <location>
        <begin position="658"/>
        <end position="681"/>
    </location>
</feature>
<dbReference type="EMBL" id="NHYD01001791">
    <property type="protein sequence ID" value="PPQ89880.1"/>
    <property type="molecule type" value="Genomic_DNA"/>
</dbReference>
<name>A0A409XGL0_PSICY</name>
<keyword evidence="1 2" id="KW-0103">Bromodomain</keyword>
<feature type="compositionally biased region" description="Pro residues" evidence="3">
    <location>
        <begin position="607"/>
        <end position="620"/>
    </location>
</feature>
<feature type="region of interest" description="Disordered" evidence="3">
    <location>
        <begin position="732"/>
        <end position="763"/>
    </location>
</feature>
<dbReference type="GO" id="GO:0006325">
    <property type="term" value="P:chromatin organization"/>
    <property type="evidence" value="ECO:0007669"/>
    <property type="project" value="UniProtKB-ARBA"/>
</dbReference>
<feature type="compositionally biased region" description="Gly residues" evidence="3">
    <location>
        <begin position="814"/>
        <end position="830"/>
    </location>
</feature>
<dbReference type="GO" id="GO:0046695">
    <property type="term" value="C:SLIK (SAGA-like) complex"/>
    <property type="evidence" value="ECO:0007669"/>
    <property type="project" value="InterPro"/>
</dbReference>
<dbReference type="InParanoid" id="A0A409XGL0"/>
<feature type="domain" description="Bromo" evidence="4">
    <location>
        <begin position="58"/>
        <end position="128"/>
    </location>
</feature>
<dbReference type="Pfam" id="PF00439">
    <property type="entry name" value="Bromodomain"/>
    <property type="match status" value="1"/>
</dbReference>
<protein>
    <recommendedName>
        <fullName evidence="4">Bromo domain-containing protein</fullName>
    </recommendedName>
</protein>
<dbReference type="PROSITE" id="PS50014">
    <property type="entry name" value="BROMODOMAIN_2"/>
    <property type="match status" value="1"/>
</dbReference>
<feature type="region of interest" description="Disordered" evidence="3">
    <location>
        <begin position="783"/>
        <end position="842"/>
    </location>
</feature>
<reference evidence="5 6" key="1">
    <citation type="journal article" date="2018" name="Evol. Lett.">
        <title>Horizontal gene cluster transfer increased hallucinogenic mushroom diversity.</title>
        <authorList>
            <person name="Reynolds H.T."/>
            <person name="Vijayakumar V."/>
            <person name="Gluck-Thaler E."/>
            <person name="Korotkin H.B."/>
            <person name="Matheny P.B."/>
            <person name="Slot J.C."/>
        </authorList>
    </citation>
    <scope>NUCLEOTIDE SEQUENCE [LARGE SCALE GENOMIC DNA]</scope>
    <source>
        <strain evidence="5 6">2631</strain>
    </source>
</reference>
<evidence type="ECO:0000313" key="5">
    <source>
        <dbReference type="EMBL" id="PPQ89880.1"/>
    </source>
</evidence>
<evidence type="ECO:0000256" key="1">
    <source>
        <dbReference type="ARBA" id="ARBA00023117"/>
    </source>
</evidence>
<dbReference type="STRING" id="93625.A0A409XGL0"/>
<evidence type="ECO:0000259" key="4">
    <source>
        <dbReference type="PROSITE" id="PS50014"/>
    </source>
</evidence>
<accession>A0A409XGL0</accession>
<dbReference type="GO" id="GO:0000124">
    <property type="term" value="C:SAGA complex"/>
    <property type="evidence" value="ECO:0007669"/>
    <property type="project" value="InterPro"/>
</dbReference>
<dbReference type="Gene3D" id="1.10.20.10">
    <property type="entry name" value="Histone, subunit A"/>
    <property type="match status" value="1"/>
</dbReference>
<dbReference type="SMART" id="SM00297">
    <property type="entry name" value="BROMO"/>
    <property type="match status" value="1"/>
</dbReference>